<dbReference type="Proteomes" id="UP000237000">
    <property type="component" value="Unassembled WGS sequence"/>
</dbReference>
<dbReference type="OrthoDB" id="10518978at2759"/>
<organism evidence="1 2">
    <name type="scientific">Trema orientale</name>
    <name type="common">Charcoal tree</name>
    <name type="synonym">Celtis orientalis</name>
    <dbReference type="NCBI Taxonomy" id="63057"/>
    <lineage>
        <taxon>Eukaryota</taxon>
        <taxon>Viridiplantae</taxon>
        <taxon>Streptophyta</taxon>
        <taxon>Embryophyta</taxon>
        <taxon>Tracheophyta</taxon>
        <taxon>Spermatophyta</taxon>
        <taxon>Magnoliopsida</taxon>
        <taxon>eudicotyledons</taxon>
        <taxon>Gunneridae</taxon>
        <taxon>Pentapetalae</taxon>
        <taxon>rosids</taxon>
        <taxon>fabids</taxon>
        <taxon>Rosales</taxon>
        <taxon>Cannabaceae</taxon>
        <taxon>Trema</taxon>
    </lineage>
</organism>
<comment type="caution">
    <text evidence="1">The sequence shown here is derived from an EMBL/GenBank/DDBJ whole genome shotgun (WGS) entry which is preliminary data.</text>
</comment>
<keyword evidence="2" id="KW-1185">Reference proteome</keyword>
<evidence type="ECO:0000313" key="1">
    <source>
        <dbReference type="EMBL" id="PON95081.1"/>
    </source>
</evidence>
<reference evidence="2" key="1">
    <citation type="submission" date="2016-06" db="EMBL/GenBank/DDBJ databases">
        <title>Parallel loss of symbiosis genes in relatives of nitrogen-fixing non-legume Parasponia.</title>
        <authorList>
            <person name="Van Velzen R."/>
            <person name="Holmer R."/>
            <person name="Bu F."/>
            <person name="Rutten L."/>
            <person name="Van Zeijl A."/>
            <person name="Liu W."/>
            <person name="Santuari L."/>
            <person name="Cao Q."/>
            <person name="Sharma T."/>
            <person name="Shen D."/>
            <person name="Roswanjaya Y."/>
            <person name="Wardhani T."/>
            <person name="Kalhor M.S."/>
            <person name="Jansen J."/>
            <person name="Van den Hoogen J."/>
            <person name="Gungor B."/>
            <person name="Hartog M."/>
            <person name="Hontelez J."/>
            <person name="Verver J."/>
            <person name="Yang W.-C."/>
            <person name="Schijlen E."/>
            <person name="Repin R."/>
            <person name="Schilthuizen M."/>
            <person name="Schranz E."/>
            <person name="Heidstra R."/>
            <person name="Miyata K."/>
            <person name="Fedorova E."/>
            <person name="Kohlen W."/>
            <person name="Bisseling T."/>
            <person name="Smit S."/>
            <person name="Geurts R."/>
        </authorList>
    </citation>
    <scope>NUCLEOTIDE SEQUENCE [LARGE SCALE GENOMIC DNA]</scope>
    <source>
        <strain evidence="2">cv. RG33-2</strain>
    </source>
</reference>
<gene>
    <name evidence="1" type="ORF">TorRG33x02_092800</name>
</gene>
<dbReference type="AlphaFoldDB" id="A0A2P5FBB6"/>
<sequence>MTQNHLKMSFWSQKMLIYYLNRGIHDSPQIVVPLLCPIVPFS</sequence>
<proteinExistence type="predicted"/>
<name>A0A2P5FBB6_TREOI</name>
<dbReference type="InParanoid" id="A0A2P5FBB6"/>
<protein>
    <submittedName>
        <fullName evidence="1">Uncharacterized protein</fullName>
    </submittedName>
</protein>
<dbReference type="EMBL" id="JXTC01000047">
    <property type="protein sequence ID" value="PON95081.1"/>
    <property type="molecule type" value="Genomic_DNA"/>
</dbReference>
<accession>A0A2P5FBB6</accession>
<evidence type="ECO:0000313" key="2">
    <source>
        <dbReference type="Proteomes" id="UP000237000"/>
    </source>
</evidence>